<organism evidence="5 6">
    <name type="scientific">Pseudogulbenkiania ferrooxidans EGD-HP2</name>
    <dbReference type="NCBI Taxonomy" id="1388764"/>
    <lineage>
        <taxon>Bacteria</taxon>
        <taxon>Pseudomonadati</taxon>
        <taxon>Pseudomonadota</taxon>
        <taxon>Betaproteobacteria</taxon>
        <taxon>Neisseriales</taxon>
        <taxon>Chromobacteriaceae</taxon>
        <taxon>Pseudogulbenkiania</taxon>
    </lineage>
</organism>
<dbReference type="CDD" id="cd00614">
    <property type="entry name" value="CGS_like"/>
    <property type="match status" value="1"/>
</dbReference>
<keyword evidence="3" id="KW-0486">Methionine biosynthesis</keyword>
<comment type="function">
    <text evidence="3">Catalyzes the formation of L-homocysteine from O-succinyl-L-homoserine (OSHS) and hydrogen sulfide.</text>
</comment>
<comment type="cofactor">
    <cofactor evidence="1 3 4">
        <name>pyridoxal 5'-phosphate</name>
        <dbReference type="ChEBI" id="CHEBI:597326"/>
    </cofactor>
</comment>
<keyword evidence="2 3" id="KW-0663">Pyridoxal phosphate</keyword>
<dbReference type="HAMAP" id="MF_02056">
    <property type="entry name" value="MetZ"/>
    <property type="match status" value="1"/>
</dbReference>
<name>A0ABN0N9R0_9NEIS</name>
<dbReference type="Pfam" id="PF01053">
    <property type="entry name" value="Cys_Met_Meta_PP"/>
    <property type="match status" value="1"/>
</dbReference>
<keyword evidence="3" id="KW-0028">Amino-acid biosynthesis</keyword>
<protein>
    <recommendedName>
        <fullName evidence="3">O-succinylhomoserine sulfhydrylase</fullName>
        <shortName evidence="3">OSH sulfhydrylase</shortName>
        <shortName evidence="3">OSHS sulfhydrylase</shortName>
        <ecNumber evidence="3">2.5.1.-</ecNumber>
    </recommendedName>
</protein>
<comment type="caution">
    <text evidence="5">The sequence shown here is derived from an EMBL/GenBank/DDBJ whole genome shotgun (WGS) entry which is preliminary data.</text>
</comment>
<dbReference type="InterPro" id="IPR000277">
    <property type="entry name" value="Cys/Met-Metab_PyrdxlP-dep_enz"/>
</dbReference>
<comment type="subunit">
    <text evidence="3">Homotetramer.</text>
</comment>
<dbReference type="EC" id="2.5.1.-" evidence="3"/>
<evidence type="ECO:0000256" key="4">
    <source>
        <dbReference type="RuleBase" id="RU362118"/>
    </source>
</evidence>
<evidence type="ECO:0000313" key="6">
    <source>
        <dbReference type="Proteomes" id="UP000016426"/>
    </source>
</evidence>
<dbReference type="InterPro" id="IPR006234">
    <property type="entry name" value="O-succ-hSer_sulfhydrylase"/>
</dbReference>
<dbReference type="InterPro" id="IPR054542">
    <property type="entry name" value="Cys_met_metab_PP"/>
</dbReference>
<dbReference type="NCBIfam" id="TIGR01325">
    <property type="entry name" value="O_suc_HS_sulf"/>
    <property type="match status" value="1"/>
</dbReference>
<keyword evidence="6" id="KW-1185">Reference proteome</keyword>
<evidence type="ECO:0000256" key="3">
    <source>
        <dbReference type="HAMAP-Rule" id="MF_02056"/>
    </source>
</evidence>
<dbReference type="NCBIfam" id="NF006003">
    <property type="entry name" value="PRK08133.1"/>
    <property type="match status" value="1"/>
</dbReference>
<comment type="similarity">
    <text evidence="3">Belongs to the trans-sulfuration enzymes family. MetZ subfamily.</text>
</comment>
<sequence length="409" mass="44382">MRSADGRAKKKERIIMASDAPQLPLHPETLAIRAGREISQFNEHSQGLYLTSSFTYDSAAQAAAMFLGEIDGYTYTRFTNPTVAAFQQRLAEMEEGERAIATATGMAAIQAIMMTLLQAGDHIVSSQSLFGSTTNLFANQLSKFGVATTFVDARDLSLWREALQPNTKLLFLETPSNPLTEVADIAAIADIAHAHGALLVVDNSFCSPALQQPLKLGADLVMHSATKFLDGHGRVMGGAVVGSDKLIEQIYLHVRAAGPSLAPFNAWTLLSGMETLHLRMEKHSANALELARWLEAQPNVERVYYPGLESHPQHELALRQQKSGGAVVSFVVKGGREAAWRVVDGVQVISRTANLGDVKTTITHPSSTTHARVTPEARERAGIVEGLLRVSVGLENVRDLQQDLLRGLD</sequence>
<dbReference type="PROSITE" id="PS00868">
    <property type="entry name" value="CYS_MET_METAB_PP"/>
    <property type="match status" value="1"/>
</dbReference>
<evidence type="ECO:0000256" key="1">
    <source>
        <dbReference type="ARBA" id="ARBA00001933"/>
    </source>
</evidence>
<dbReference type="Gene3D" id="3.40.640.10">
    <property type="entry name" value="Type I PLP-dependent aspartate aminotransferase-like (Major domain)"/>
    <property type="match status" value="1"/>
</dbReference>
<dbReference type="PANTHER" id="PTHR11808">
    <property type="entry name" value="TRANS-SULFURATION ENZYME FAMILY MEMBER"/>
    <property type="match status" value="1"/>
</dbReference>
<comment type="pathway">
    <text evidence="3">Amino-acid biosynthesis; L-methionine biosynthesis via de novo pathway; L-homocysteine from O-succinyl-L-homoserine: step 1/1.</text>
</comment>
<dbReference type="EMBL" id="AVPH01000090">
    <property type="protein sequence ID" value="ERE16256.1"/>
    <property type="molecule type" value="Genomic_DNA"/>
</dbReference>
<feature type="modified residue" description="N6-(pyridoxal phosphate)lysine" evidence="3">
    <location>
        <position position="227"/>
    </location>
</feature>
<dbReference type="PIRSF" id="PIRSF001434">
    <property type="entry name" value="CGS"/>
    <property type="match status" value="1"/>
</dbReference>
<proteinExistence type="inferred from homology"/>
<comment type="catalytic activity">
    <reaction evidence="3">
        <text>O-succinyl-L-homoserine + hydrogen sulfide = L-homocysteine + succinate</text>
        <dbReference type="Rhea" id="RHEA:27826"/>
        <dbReference type="ChEBI" id="CHEBI:29919"/>
        <dbReference type="ChEBI" id="CHEBI:30031"/>
        <dbReference type="ChEBI" id="CHEBI:57661"/>
        <dbReference type="ChEBI" id="CHEBI:58199"/>
    </reaction>
</comment>
<dbReference type="PANTHER" id="PTHR11808:SF80">
    <property type="entry name" value="CYSTATHIONINE GAMMA-LYASE"/>
    <property type="match status" value="1"/>
</dbReference>
<evidence type="ECO:0000313" key="5">
    <source>
        <dbReference type="EMBL" id="ERE16256.1"/>
    </source>
</evidence>
<reference evidence="5 6" key="1">
    <citation type="journal article" date="2013" name="Genome Announc.">
        <title>Genome Sequence of the Pigment-Producing Bacterium Pseudogulbenkiania ferrooxidans, Isolated from Loktak Lake.</title>
        <authorList>
            <person name="Puranik S."/>
            <person name="Talkal R."/>
            <person name="Qureshi A."/>
            <person name="Khardenavis A."/>
            <person name="Kapley A."/>
            <person name="Purohit H.J."/>
        </authorList>
    </citation>
    <scope>NUCLEOTIDE SEQUENCE [LARGE SCALE GENOMIC DNA]</scope>
    <source>
        <strain evidence="5 6">EGD-HP2</strain>
    </source>
</reference>
<dbReference type="InterPro" id="IPR015422">
    <property type="entry name" value="PyrdxlP-dep_Trfase_small"/>
</dbReference>
<evidence type="ECO:0000256" key="2">
    <source>
        <dbReference type="ARBA" id="ARBA00022898"/>
    </source>
</evidence>
<dbReference type="Proteomes" id="UP000016426">
    <property type="component" value="Unassembled WGS sequence"/>
</dbReference>
<dbReference type="InterPro" id="IPR015421">
    <property type="entry name" value="PyrdxlP-dep_Trfase_major"/>
</dbReference>
<accession>A0ABN0N9R0</accession>
<dbReference type="InterPro" id="IPR015424">
    <property type="entry name" value="PyrdxlP-dep_Trfase"/>
</dbReference>
<dbReference type="SUPFAM" id="SSF53383">
    <property type="entry name" value="PLP-dependent transferases"/>
    <property type="match status" value="1"/>
</dbReference>
<gene>
    <name evidence="3" type="primary">metZ</name>
    <name evidence="5" type="ORF">O166_03965</name>
</gene>
<keyword evidence="3" id="KW-0808">Transferase</keyword>
<dbReference type="Gene3D" id="3.90.1150.10">
    <property type="entry name" value="Aspartate Aminotransferase, domain 1"/>
    <property type="match status" value="1"/>
</dbReference>